<dbReference type="AlphaFoldDB" id="A0A3N0Z9U4"/>
<dbReference type="Proteomes" id="UP000281406">
    <property type="component" value="Unassembled WGS sequence"/>
</dbReference>
<name>A0A3N0Z9U4_ANAGA</name>
<sequence>MQWPGYREAIYTHNHYRNTHSDTHRSQRVMSFNPPLRPGNLIKGFKADGRESSAPSRLSEEDEAHTLLLRGARPHMTHWPRRCIYILTFHLSGPQLEPTSHPSLDLLCQAAPHLQPEGPAESLRLWGRHRALAAPLSIH</sequence>
<keyword evidence="2" id="KW-1185">Reference proteome</keyword>
<evidence type="ECO:0000313" key="2">
    <source>
        <dbReference type="Proteomes" id="UP000281406"/>
    </source>
</evidence>
<protein>
    <submittedName>
        <fullName evidence="1">Uncharacterized protein</fullName>
    </submittedName>
</protein>
<proteinExistence type="predicted"/>
<comment type="caution">
    <text evidence="1">The sequence shown here is derived from an EMBL/GenBank/DDBJ whole genome shotgun (WGS) entry which is preliminary data.</text>
</comment>
<organism evidence="1 2">
    <name type="scientific">Anabarilius grahami</name>
    <name type="common">Kanglang fish</name>
    <name type="synonym">Barilius grahami</name>
    <dbReference type="NCBI Taxonomy" id="495550"/>
    <lineage>
        <taxon>Eukaryota</taxon>
        <taxon>Metazoa</taxon>
        <taxon>Chordata</taxon>
        <taxon>Craniata</taxon>
        <taxon>Vertebrata</taxon>
        <taxon>Euteleostomi</taxon>
        <taxon>Actinopterygii</taxon>
        <taxon>Neopterygii</taxon>
        <taxon>Teleostei</taxon>
        <taxon>Ostariophysi</taxon>
        <taxon>Cypriniformes</taxon>
        <taxon>Xenocyprididae</taxon>
        <taxon>Xenocypridinae</taxon>
        <taxon>Xenocypridinae incertae sedis</taxon>
        <taxon>Anabarilius</taxon>
    </lineage>
</organism>
<evidence type="ECO:0000313" key="1">
    <source>
        <dbReference type="EMBL" id="ROL55206.1"/>
    </source>
</evidence>
<gene>
    <name evidence="1" type="ORF">DPX16_5491</name>
</gene>
<accession>A0A3N0Z9U4</accession>
<reference evidence="1 2" key="1">
    <citation type="submission" date="2018-10" db="EMBL/GenBank/DDBJ databases">
        <title>Genome assembly for a Yunnan-Guizhou Plateau 3E fish, Anabarilius grahami (Regan), and its evolutionary and genetic applications.</title>
        <authorList>
            <person name="Jiang W."/>
        </authorList>
    </citation>
    <scope>NUCLEOTIDE SEQUENCE [LARGE SCALE GENOMIC DNA]</scope>
    <source>
        <strain evidence="1">AG-KIZ</strain>
        <tissue evidence="1">Muscle</tissue>
    </source>
</reference>
<dbReference type="EMBL" id="RJVU01001704">
    <property type="protein sequence ID" value="ROL55206.1"/>
    <property type="molecule type" value="Genomic_DNA"/>
</dbReference>